<sequence>MVWEDNVNTPIYHNTTTSHALDCITDVVEEQATSIWGCIQLSVLGSEGRVAIEEDRNLDHTALMPTVLDRFHFSFSLCSMSPLGCTLLLSNLRSTLALNP</sequence>
<reference evidence="2" key="1">
    <citation type="submission" date="2024-04" db="EMBL/GenBank/DDBJ databases">
        <authorList>
            <person name="Shaw F."/>
            <person name="Minotto A."/>
        </authorList>
    </citation>
    <scope>NUCLEOTIDE SEQUENCE [LARGE SCALE GENOMIC DNA]</scope>
</reference>
<proteinExistence type="predicted"/>
<keyword evidence="2" id="KW-1185">Reference proteome</keyword>
<evidence type="ECO:0000313" key="2">
    <source>
        <dbReference type="Proteomes" id="UP001497453"/>
    </source>
</evidence>
<organism evidence="1 2">
    <name type="scientific">Somion occarium</name>
    <dbReference type="NCBI Taxonomy" id="3059160"/>
    <lineage>
        <taxon>Eukaryota</taxon>
        <taxon>Fungi</taxon>
        <taxon>Dikarya</taxon>
        <taxon>Basidiomycota</taxon>
        <taxon>Agaricomycotina</taxon>
        <taxon>Agaricomycetes</taxon>
        <taxon>Polyporales</taxon>
        <taxon>Cerrenaceae</taxon>
        <taxon>Somion</taxon>
    </lineage>
</organism>
<gene>
    <name evidence="1" type="ORF">GFSPODELE1_LOCUS2229</name>
</gene>
<name>A0ABP1CUX1_9APHY</name>
<evidence type="ECO:0000313" key="1">
    <source>
        <dbReference type="EMBL" id="CAL1698614.1"/>
    </source>
</evidence>
<accession>A0ABP1CUX1</accession>
<dbReference type="EMBL" id="OZ037953">
    <property type="protein sequence ID" value="CAL1698614.1"/>
    <property type="molecule type" value="Genomic_DNA"/>
</dbReference>
<dbReference type="Proteomes" id="UP001497453">
    <property type="component" value="Chromosome 10"/>
</dbReference>
<protein>
    <submittedName>
        <fullName evidence="1">Uncharacterized protein</fullName>
    </submittedName>
</protein>